<dbReference type="GO" id="GO:0008270">
    <property type="term" value="F:zinc ion binding"/>
    <property type="evidence" value="ECO:0007669"/>
    <property type="project" value="UniProtKB-KW"/>
</dbReference>
<dbReference type="Gene3D" id="1.20.120.1750">
    <property type="match status" value="1"/>
</dbReference>
<reference evidence="12" key="1">
    <citation type="submission" date="2016-03" db="EMBL/GenBank/DDBJ databases">
        <authorList>
            <person name="Guldener U."/>
        </authorList>
    </citation>
    <scope>NUCLEOTIDE SEQUENCE [LARGE SCALE GENOMIC DNA]</scope>
    <source>
        <strain evidence="12">04CH-RAC-A.6.1</strain>
    </source>
</reference>
<evidence type="ECO:0000313" key="11">
    <source>
        <dbReference type="EMBL" id="CZS96296.1"/>
    </source>
</evidence>
<keyword evidence="3" id="KW-0479">Metal-binding</keyword>
<feature type="region of interest" description="Disordered" evidence="9">
    <location>
        <begin position="927"/>
        <end position="985"/>
    </location>
</feature>
<evidence type="ECO:0000256" key="2">
    <source>
        <dbReference type="ARBA" id="ARBA00022679"/>
    </source>
</evidence>
<evidence type="ECO:0000256" key="6">
    <source>
        <dbReference type="ARBA" id="ARBA00022786"/>
    </source>
</evidence>
<comment type="pathway">
    <text evidence="1">Protein modification; protein ubiquitination.</text>
</comment>
<feature type="compositionally biased region" description="Basic and acidic residues" evidence="9">
    <location>
        <begin position="927"/>
        <end position="938"/>
    </location>
</feature>
<evidence type="ECO:0000256" key="1">
    <source>
        <dbReference type="ARBA" id="ARBA00004906"/>
    </source>
</evidence>
<keyword evidence="6" id="KW-0833">Ubl conjugation pathway</keyword>
<keyword evidence="12" id="KW-1185">Reference proteome</keyword>
<organism evidence="11 12">
    <name type="scientific">Rhynchosporium agropyri</name>
    <dbReference type="NCBI Taxonomy" id="914238"/>
    <lineage>
        <taxon>Eukaryota</taxon>
        <taxon>Fungi</taxon>
        <taxon>Dikarya</taxon>
        <taxon>Ascomycota</taxon>
        <taxon>Pezizomycotina</taxon>
        <taxon>Leotiomycetes</taxon>
        <taxon>Helotiales</taxon>
        <taxon>Ploettnerulaceae</taxon>
        <taxon>Rhynchosporium</taxon>
    </lineage>
</organism>
<protein>
    <recommendedName>
        <fullName evidence="10">RING-type domain-containing protein</fullName>
    </recommendedName>
</protein>
<feature type="compositionally biased region" description="Basic and acidic residues" evidence="9">
    <location>
        <begin position="948"/>
        <end position="974"/>
    </location>
</feature>
<feature type="region of interest" description="Disordered" evidence="9">
    <location>
        <begin position="321"/>
        <end position="341"/>
    </location>
</feature>
<feature type="region of interest" description="Disordered" evidence="9">
    <location>
        <begin position="1245"/>
        <end position="1285"/>
    </location>
</feature>
<dbReference type="OrthoDB" id="10009520at2759"/>
<proteinExistence type="predicted"/>
<keyword evidence="5" id="KW-0863">Zinc-finger</keyword>
<dbReference type="CDD" id="cd20339">
    <property type="entry name" value="BRcat_RBR_RNF216"/>
    <property type="match status" value="1"/>
</dbReference>
<dbReference type="InterPro" id="IPR044066">
    <property type="entry name" value="TRIAD_supradom"/>
</dbReference>
<dbReference type="SUPFAM" id="SSF57850">
    <property type="entry name" value="RING/U-box"/>
    <property type="match status" value="1"/>
</dbReference>
<dbReference type="InterPro" id="IPR047544">
    <property type="entry name" value="RING-HC_RBR_RNF216"/>
</dbReference>
<feature type="coiled-coil region" evidence="8">
    <location>
        <begin position="468"/>
        <end position="495"/>
    </location>
</feature>
<dbReference type="CDD" id="cd16630">
    <property type="entry name" value="RING-HC_RBR_RNF216"/>
    <property type="match status" value="1"/>
</dbReference>
<evidence type="ECO:0000256" key="4">
    <source>
        <dbReference type="ARBA" id="ARBA00022737"/>
    </source>
</evidence>
<evidence type="ECO:0000256" key="3">
    <source>
        <dbReference type="ARBA" id="ARBA00022723"/>
    </source>
</evidence>
<sequence length="1521" mass="171331">MEDQDRAWPSRPLSFKSRAKQLLERNRADKSGHQAADVPSRAEPSENAKPSRKPSFRTNLQKDFERIRRPNQPALQEQRDQQLHAAQSMQERLQPDRPLPIPQQYPPVREPLRALPRNENMSLVDQPAARNNERPVRPQRSVIDLTADDEEEDAFFPGAQEMPHIKEERNAVVRREQERLARMGDAGPALAFAEHAPYRPDPENAYVRPRDVWGDYDLDYDSDDAFQAADVEFAQGDAFLPPPAGHVRPVDRVPAPVPRAAPPIQDDLLVEIIESRMDCVDSILTVFPGICGEYVSELYESISQSSATLIAHILDKMDKGSAYPSAKEKQQKKRKREVDEDMEAARRYGALDRVIPNAPGGIRSFISKILSCEFPLTSMVFINATLEETGYRLFSAHQVLEEAERTWTRENPSYQRLKKPRKDEGLYTDKVIADYLADPTINQQAAGIVDHEKTEVFQELQAAKRIRSKADAQRVAELQAEIAEEENVAKAEAEGTMGECQCCWCEYPLNRMVHCDSETLHWFCRGCAKQTAEVEIGKSKYELICMSTDKCSAGFSHDQRSQFLDDNTRVALERNEQEAMLRLAGIENLESCPFCPFAMEYPDVEIDREFRCQAPDCEKISCRLCRVESHIPKTCAEHSKENGLSIRRLIEEAMSAAMIRKCNKCGTPFVKEEGCNKMTCTRNGCRNVQCYVCSKSCDYNHFNDTSRGGMEGNCPLFESVEERHDDEVKKAEKEALEKVLADHPEYSEQDLKVKMSENVQKDDEARKSKDPRAMYEMAMRVGQENLELNRLAEAARLEAAAGRDVPAAPLEARIREHNRGLDFFQWHEARIPRPIPVLAPQRQPGGQVGHRNPANGLAQHPAELVVPLVDNLGAPAPDREPLGLVVARVRQRLRGLRNRGEVVQNRHQAELDAAEGQVDGLRDDAQREVNGMRDDAQRRNNSLRRRNGAREDARLVADKAVHANNRKVDDEVPRSRPGNPNADGQGAMMQGLAAPALAVERNPQDVRQAGRLSFRNLQIFQQLQMRAAREHQKAAAQAQAAPPAPLLIVAQNPHALLMAARRRRELVQKQQQERDLMLGNQRAMAANLAQAAIAQAPFAQAPFAQAAFAQAPILPAPAAKQNPEDPHAAAQRLNQEYQLFHRNMIRANQREYAVAQGNPLEHILPGNHYGPIENARRLQHQQQIMQPHQLIRALENGDPPVLGQNPYLAAQRAQQLRHMENQPLQNRMPVDPEPDFQIRRKALPHQLPRQPPPPYAENDVVMQDAPPPPAYLPQGRQRSHSVPARENQAIANPAQPLNPAPGPDIDAHMAGVMRQLQAEIQLRQEMAQRHMHEQMQMQLQAQRQVFYNQRLIADEQQEAELRQQAGLHRQIQVQMQEQRQRAYHAPMEARIRADIIAQQVRQYHARANGLPADGRLAFAGRAGHRNGNANNVLGGFAVDLAGIGGGNRNGNAIGAAGGVENRAEALANGRGRHARAMQDIDQHQLRQEMRRVMHMEGWIRGEAGEPAVHIPEEVEEEFESA</sequence>
<keyword evidence="8" id="KW-0175">Coiled coil</keyword>
<evidence type="ECO:0000259" key="10">
    <source>
        <dbReference type="PROSITE" id="PS51873"/>
    </source>
</evidence>
<feature type="compositionally biased region" description="Basic and acidic residues" evidence="9">
    <location>
        <begin position="21"/>
        <end position="32"/>
    </location>
</feature>
<feature type="domain" description="RING-type" evidence="10">
    <location>
        <begin position="496"/>
        <end position="718"/>
    </location>
</feature>
<keyword evidence="2" id="KW-0808">Transferase</keyword>
<feature type="region of interest" description="Disordered" evidence="9">
    <location>
        <begin position="1"/>
        <end position="108"/>
    </location>
</feature>
<accession>A0A1E1KE13</accession>
<dbReference type="CDD" id="cd20353">
    <property type="entry name" value="Rcat_RBR_RNF216"/>
    <property type="match status" value="1"/>
</dbReference>
<evidence type="ECO:0000256" key="5">
    <source>
        <dbReference type="ARBA" id="ARBA00022771"/>
    </source>
</evidence>
<keyword evidence="7" id="KW-0862">Zinc</keyword>
<evidence type="ECO:0000256" key="8">
    <source>
        <dbReference type="SAM" id="Coils"/>
    </source>
</evidence>
<dbReference type="InterPro" id="IPR051628">
    <property type="entry name" value="LUBAC_E3_Ligases"/>
</dbReference>
<dbReference type="Proteomes" id="UP000178912">
    <property type="component" value="Unassembled WGS sequence"/>
</dbReference>
<evidence type="ECO:0000256" key="9">
    <source>
        <dbReference type="SAM" id="MobiDB-lite"/>
    </source>
</evidence>
<gene>
    <name evidence="11" type="ORF">RAG0_05679</name>
</gene>
<evidence type="ECO:0000256" key="7">
    <source>
        <dbReference type="ARBA" id="ARBA00022833"/>
    </source>
</evidence>
<dbReference type="InterPro" id="IPR047545">
    <property type="entry name" value="BRcat_RBR_RNF216"/>
</dbReference>
<dbReference type="PANTHER" id="PTHR22770">
    <property type="entry name" value="UBIQUITIN CONJUGATING ENZYME 7 INTERACTING PROTEIN-RELATED"/>
    <property type="match status" value="1"/>
</dbReference>
<dbReference type="PROSITE" id="PS51873">
    <property type="entry name" value="TRIAD"/>
    <property type="match status" value="1"/>
</dbReference>
<name>A0A1E1KE13_9HELO</name>
<feature type="compositionally biased region" description="Pro residues" evidence="9">
    <location>
        <begin position="97"/>
        <end position="108"/>
    </location>
</feature>
<dbReference type="PANTHER" id="PTHR22770:SF47">
    <property type="entry name" value="E3 UBIQUITIN-PROTEIN LIGASE RNF216"/>
    <property type="match status" value="1"/>
</dbReference>
<dbReference type="InterPro" id="IPR047546">
    <property type="entry name" value="Rcat_RBR_RNF216"/>
</dbReference>
<dbReference type="EMBL" id="FJUX01000026">
    <property type="protein sequence ID" value="CZS96296.1"/>
    <property type="molecule type" value="Genomic_DNA"/>
</dbReference>
<evidence type="ECO:0000313" key="12">
    <source>
        <dbReference type="Proteomes" id="UP000178912"/>
    </source>
</evidence>
<keyword evidence="4" id="KW-0677">Repeat</keyword>
<dbReference type="Pfam" id="PF26200">
    <property type="entry name" value="Rcat_RNF216"/>
    <property type="match status" value="1"/>
</dbReference>
<dbReference type="GO" id="GO:0016740">
    <property type="term" value="F:transferase activity"/>
    <property type="evidence" value="ECO:0007669"/>
    <property type="project" value="UniProtKB-KW"/>
</dbReference>